<keyword evidence="7 12" id="KW-0479">Metal-binding</keyword>
<comment type="function">
    <text evidence="2 12">Catalyzes the hydrolysis of UDP-3-O-myristoyl-N-acetylglucosamine to form UDP-3-O-myristoylglucosamine and acetate, the committed step in lipid A biosynthesis.</text>
</comment>
<keyword evidence="8 12" id="KW-0378">Hydrolase</keyword>
<dbReference type="InterPro" id="IPR011334">
    <property type="entry name" value="UDP-acyl_GlcNac_deAcase_C"/>
</dbReference>
<dbReference type="InterPro" id="IPR004463">
    <property type="entry name" value="UDP-acyl_GlcNac_deAcase"/>
</dbReference>
<dbReference type="GO" id="GO:0046872">
    <property type="term" value="F:metal ion binding"/>
    <property type="evidence" value="ECO:0007669"/>
    <property type="project" value="UniProtKB-KW"/>
</dbReference>
<evidence type="ECO:0000256" key="7">
    <source>
        <dbReference type="ARBA" id="ARBA00022723"/>
    </source>
</evidence>
<comment type="cofactor">
    <cofactor evidence="1 12">
        <name>Zn(2+)</name>
        <dbReference type="ChEBI" id="CHEBI:29105"/>
    </cofactor>
</comment>
<evidence type="ECO:0000256" key="10">
    <source>
        <dbReference type="ARBA" id="ARBA00023098"/>
    </source>
</evidence>
<dbReference type="Proteomes" id="UP000886829">
    <property type="component" value="Unassembled WGS sequence"/>
</dbReference>
<dbReference type="Pfam" id="PF03331">
    <property type="entry name" value="LpxC"/>
    <property type="match status" value="1"/>
</dbReference>
<comment type="similarity">
    <text evidence="12">Belongs to the LpxC family.</text>
</comment>
<dbReference type="SUPFAM" id="SSF54211">
    <property type="entry name" value="Ribosomal protein S5 domain 2-like"/>
    <property type="match status" value="2"/>
</dbReference>
<comment type="caution">
    <text evidence="13">The sequence shown here is derived from an EMBL/GenBank/DDBJ whole genome shotgun (WGS) entry which is preliminary data.</text>
</comment>
<reference evidence="13" key="1">
    <citation type="journal article" date="2021" name="PeerJ">
        <title>Extensive microbial diversity within the chicken gut microbiome revealed by metagenomics and culture.</title>
        <authorList>
            <person name="Gilroy R."/>
            <person name="Ravi A."/>
            <person name="Getino M."/>
            <person name="Pursley I."/>
            <person name="Horton D.L."/>
            <person name="Alikhan N.F."/>
            <person name="Baker D."/>
            <person name="Gharbi K."/>
            <person name="Hall N."/>
            <person name="Watson M."/>
            <person name="Adriaenssens E.M."/>
            <person name="Foster-Nyarko E."/>
            <person name="Jarju S."/>
            <person name="Secka A."/>
            <person name="Antonio M."/>
            <person name="Oren A."/>
            <person name="Chaudhuri R.R."/>
            <person name="La Ragione R."/>
            <person name="Hildebrand F."/>
            <person name="Pallen M.J."/>
        </authorList>
    </citation>
    <scope>NUCLEOTIDE SEQUENCE</scope>
    <source>
        <strain evidence="13">USASDec5-558</strain>
    </source>
</reference>
<dbReference type="EMBL" id="DXEV01000019">
    <property type="protein sequence ID" value="HIX56001.1"/>
    <property type="molecule type" value="Genomic_DNA"/>
</dbReference>
<keyword evidence="6 12" id="KW-0441">Lipid A biosynthesis</keyword>
<evidence type="ECO:0000256" key="12">
    <source>
        <dbReference type="HAMAP-Rule" id="MF_00388"/>
    </source>
</evidence>
<evidence type="ECO:0000256" key="1">
    <source>
        <dbReference type="ARBA" id="ARBA00001947"/>
    </source>
</evidence>
<organism evidence="13 14">
    <name type="scientific">Candidatus Anaerobiospirillum pullistercoris</name>
    <dbReference type="NCBI Taxonomy" id="2838452"/>
    <lineage>
        <taxon>Bacteria</taxon>
        <taxon>Pseudomonadati</taxon>
        <taxon>Pseudomonadota</taxon>
        <taxon>Gammaproteobacteria</taxon>
        <taxon>Aeromonadales</taxon>
        <taxon>Succinivibrionaceae</taxon>
        <taxon>Anaerobiospirillum</taxon>
    </lineage>
</organism>
<dbReference type="EC" id="3.5.1.108" evidence="4 12"/>
<evidence type="ECO:0000256" key="6">
    <source>
        <dbReference type="ARBA" id="ARBA00022556"/>
    </source>
</evidence>
<gene>
    <name evidence="12 13" type="primary">lpxC</name>
    <name evidence="13" type="ORF">H9850_00835</name>
</gene>
<reference evidence="13" key="2">
    <citation type="submission" date="2021-04" db="EMBL/GenBank/DDBJ databases">
        <authorList>
            <person name="Gilroy R."/>
        </authorList>
    </citation>
    <scope>NUCLEOTIDE SEQUENCE</scope>
    <source>
        <strain evidence="13">USASDec5-558</strain>
    </source>
</reference>
<evidence type="ECO:0000313" key="13">
    <source>
        <dbReference type="EMBL" id="HIX56001.1"/>
    </source>
</evidence>
<keyword evidence="10 12" id="KW-0443">Lipid metabolism</keyword>
<evidence type="ECO:0000256" key="5">
    <source>
        <dbReference type="ARBA" id="ARBA00022516"/>
    </source>
</evidence>
<comment type="pathway">
    <text evidence="3 12">Glycolipid biosynthesis; lipid IV(A) biosynthesis; lipid IV(A) from (3R)-3-hydroxytetradecanoyl-[acyl-carrier-protein] and UDP-N-acetyl-alpha-D-glucosamine: step 2/6.</text>
</comment>
<evidence type="ECO:0000256" key="8">
    <source>
        <dbReference type="ARBA" id="ARBA00022801"/>
    </source>
</evidence>
<proteinExistence type="inferred from homology"/>
<dbReference type="GO" id="GO:0009245">
    <property type="term" value="P:lipid A biosynthetic process"/>
    <property type="evidence" value="ECO:0007669"/>
    <property type="project" value="UniProtKB-UniRule"/>
</dbReference>
<keyword evidence="5 12" id="KW-0444">Lipid biosynthesis</keyword>
<evidence type="ECO:0000256" key="9">
    <source>
        <dbReference type="ARBA" id="ARBA00022833"/>
    </source>
</evidence>
<dbReference type="InterPro" id="IPR020568">
    <property type="entry name" value="Ribosomal_Su5_D2-typ_SF"/>
</dbReference>
<dbReference type="Gene3D" id="3.30.1700.10">
    <property type="entry name" value="lpxc deacetylase, domain 2"/>
    <property type="match status" value="1"/>
</dbReference>
<dbReference type="AlphaFoldDB" id="A0A9D1WB81"/>
<name>A0A9D1WB81_9GAMM</name>
<dbReference type="NCBIfam" id="TIGR00325">
    <property type="entry name" value="lpxC"/>
    <property type="match status" value="1"/>
</dbReference>
<dbReference type="GO" id="GO:0016020">
    <property type="term" value="C:membrane"/>
    <property type="evidence" value="ECO:0007669"/>
    <property type="project" value="GOC"/>
</dbReference>
<dbReference type="GO" id="GO:0103117">
    <property type="term" value="F:UDP-3-O-acyl-N-acetylglucosamine deacetylase activity"/>
    <property type="evidence" value="ECO:0007669"/>
    <property type="project" value="UniProtKB-UniRule"/>
</dbReference>
<protein>
    <recommendedName>
        <fullName evidence="4 12">UDP-3-O-acyl-N-acetylglucosamine deacetylase</fullName>
        <shortName evidence="12">UDP-3-O-acyl-GlcNAc deacetylase</shortName>
        <ecNumber evidence="4 12">3.5.1.108</ecNumber>
    </recommendedName>
    <alternativeName>
        <fullName evidence="12">UDP-3-O-[R-3-hydroxymyristoyl]-N-acetylglucosamine deacetylase</fullName>
    </alternativeName>
</protein>
<evidence type="ECO:0000256" key="11">
    <source>
        <dbReference type="ARBA" id="ARBA00024535"/>
    </source>
</evidence>
<dbReference type="HAMAP" id="MF_00388">
    <property type="entry name" value="LpxC"/>
    <property type="match status" value="1"/>
</dbReference>
<dbReference type="PANTHER" id="PTHR33694">
    <property type="entry name" value="UDP-3-O-ACYL-N-ACETYLGLUCOSAMINE DEACETYLASE 1, MITOCHONDRIAL-RELATED"/>
    <property type="match status" value="1"/>
</dbReference>
<dbReference type="PANTHER" id="PTHR33694:SF1">
    <property type="entry name" value="UDP-3-O-ACYL-N-ACETYLGLUCOSAMINE DEACETYLASE 1, MITOCHONDRIAL-RELATED"/>
    <property type="match status" value="1"/>
</dbReference>
<evidence type="ECO:0000313" key="14">
    <source>
        <dbReference type="Proteomes" id="UP000886829"/>
    </source>
</evidence>
<dbReference type="Gene3D" id="3.30.230.20">
    <property type="entry name" value="lpxc deacetylase, domain 1"/>
    <property type="match status" value="1"/>
</dbReference>
<feature type="binding site" evidence="12">
    <location>
        <position position="242"/>
    </location>
    <ligand>
        <name>Zn(2+)</name>
        <dbReference type="ChEBI" id="CHEBI:29105"/>
    </ligand>
</feature>
<feature type="active site" description="Proton donor" evidence="12">
    <location>
        <position position="265"/>
    </location>
</feature>
<keyword evidence="9 12" id="KW-0862">Zinc</keyword>
<evidence type="ECO:0000256" key="2">
    <source>
        <dbReference type="ARBA" id="ARBA00002923"/>
    </source>
</evidence>
<evidence type="ECO:0000256" key="4">
    <source>
        <dbReference type="ARBA" id="ARBA00012745"/>
    </source>
</evidence>
<evidence type="ECO:0000256" key="3">
    <source>
        <dbReference type="ARBA" id="ARBA00005002"/>
    </source>
</evidence>
<dbReference type="InterPro" id="IPR015870">
    <property type="entry name" value="UDP-acyl_N-AcGlcN_deAcase_N"/>
</dbReference>
<sequence length="316" mass="35194">MILQRTIKETVSATGIGLHSGSKVTVTFRPAPADTGIIYTRTDLNPHVSIKCEPEAVRDTQLCTALVNLDGVRISTVEHLTAALSAMGIDNLFIDVNAPELPVMDGSAQPFIYLLESTGIQELPTPKKFMHVVKKVRVEDGDKWAEITPSDGFSLDLTIDFNHPAMDRELQHFHLDFSGKSFVKELARARTFCFMRDVEYMHAHNLALGGSLENAVVLDDYRVINPEGLRYPNEFVKHKMLDAVGDLYMNGHSILGSFKAYKTGHKLNNMLLRAVLADASNYELIAIEGRTEQQNAINFLDEHEYNPMGGHKLVLS</sequence>
<accession>A0A9D1WB81</accession>
<feature type="binding site" evidence="12">
    <location>
        <position position="238"/>
    </location>
    <ligand>
        <name>Zn(2+)</name>
        <dbReference type="ChEBI" id="CHEBI:29105"/>
    </ligand>
</feature>
<comment type="catalytic activity">
    <reaction evidence="11 12">
        <text>a UDP-3-O-[(3R)-3-hydroxyacyl]-N-acetyl-alpha-D-glucosamine + H2O = a UDP-3-O-[(3R)-3-hydroxyacyl]-alpha-D-glucosamine + acetate</text>
        <dbReference type="Rhea" id="RHEA:67816"/>
        <dbReference type="ChEBI" id="CHEBI:15377"/>
        <dbReference type="ChEBI" id="CHEBI:30089"/>
        <dbReference type="ChEBI" id="CHEBI:137740"/>
        <dbReference type="ChEBI" id="CHEBI:173225"/>
        <dbReference type="EC" id="3.5.1.108"/>
    </reaction>
</comment>
<feature type="binding site" evidence="12">
    <location>
        <position position="79"/>
    </location>
    <ligand>
        <name>Zn(2+)</name>
        <dbReference type="ChEBI" id="CHEBI:29105"/>
    </ligand>
</feature>